<sequence>MTVPGRTVKSSWSTAVLSPYRFVSWCASIISHPYVRTDQPSRPASPATLGPGPAGSVVPRSRDPRSEWYRGTIPRRFWPASDERPDKGGTLTLLLEGGEQGG</sequence>
<protein>
    <submittedName>
        <fullName evidence="2">Uncharacterized protein</fullName>
    </submittedName>
</protein>
<name>A0A8J3UR94_9ACTN</name>
<dbReference type="Proteomes" id="UP000644610">
    <property type="component" value="Unassembled WGS sequence"/>
</dbReference>
<proteinExistence type="predicted"/>
<comment type="caution">
    <text evidence="2">The sequence shown here is derived from an EMBL/GenBank/DDBJ whole genome shotgun (WGS) entry which is preliminary data.</text>
</comment>
<keyword evidence="3" id="KW-1185">Reference proteome</keyword>
<evidence type="ECO:0000313" key="3">
    <source>
        <dbReference type="Proteomes" id="UP000644610"/>
    </source>
</evidence>
<gene>
    <name evidence="2" type="ORF">Psi02_62410</name>
</gene>
<feature type="region of interest" description="Disordered" evidence="1">
    <location>
        <begin position="36"/>
        <end position="102"/>
    </location>
</feature>
<dbReference type="EMBL" id="BOOQ01000046">
    <property type="protein sequence ID" value="GII49817.1"/>
    <property type="molecule type" value="Genomic_DNA"/>
</dbReference>
<organism evidence="2 3">
    <name type="scientific">Planotetraspora silvatica</name>
    <dbReference type="NCBI Taxonomy" id="234614"/>
    <lineage>
        <taxon>Bacteria</taxon>
        <taxon>Bacillati</taxon>
        <taxon>Actinomycetota</taxon>
        <taxon>Actinomycetes</taxon>
        <taxon>Streptosporangiales</taxon>
        <taxon>Streptosporangiaceae</taxon>
        <taxon>Planotetraspora</taxon>
    </lineage>
</organism>
<evidence type="ECO:0000313" key="2">
    <source>
        <dbReference type="EMBL" id="GII49817.1"/>
    </source>
</evidence>
<feature type="compositionally biased region" description="Low complexity" evidence="1">
    <location>
        <begin position="88"/>
        <end position="102"/>
    </location>
</feature>
<dbReference type="AlphaFoldDB" id="A0A8J3UR94"/>
<evidence type="ECO:0000256" key="1">
    <source>
        <dbReference type="SAM" id="MobiDB-lite"/>
    </source>
</evidence>
<accession>A0A8J3UR94</accession>
<reference evidence="2" key="1">
    <citation type="submission" date="2021-01" db="EMBL/GenBank/DDBJ databases">
        <title>Whole genome shotgun sequence of Planotetraspora silvatica NBRC 100141.</title>
        <authorList>
            <person name="Komaki H."/>
            <person name="Tamura T."/>
        </authorList>
    </citation>
    <scope>NUCLEOTIDE SEQUENCE</scope>
    <source>
        <strain evidence="2">NBRC 100141</strain>
    </source>
</reference>